<evidence type="ECO:0000313" key="2">
    <source>
        <dbReference type="EMBL" id="MFC6644843.1"/>
    </source>
</evidence>
<name>A0ABW1Z9I8_9BACT</name>
<gene>
    <name evidence="2" type="ORF">ACFQBQ_04395</name>
</gene>
<dbReference type="PANTHER" id="PTHR36974">
    <property type="entry name" value="MEMBRANE PROTEIN-RELATED"/>
    <property type="match status" value="1"/>
</dbReference>
<feature type="transmembrane region" description="Helical" evidence="1">
    <location>
        <begin position="49"/>
        <end position="67"/>
    </location>
</feature>
<evidence type="ECO:0000313" key="3">
    <source>
        <dbReference type="Proteomes" id="UP001596391"/>
    </source>
</evidence>
<keyword evidence="1" id="KW-1133">Transmembrane helix</keyword>
<accession>A0ABW1Z9I8</accession>
<dbReference type="PANTHER" id="PTHR36974:SF1">
    <property type="entry name" value="DOXX FAMILY MEMBRANE PROTEIN"/>
    <property type="match status" value="1"/>
</dbReference>
<dbReference type="RefSeq" id="WP_263372607.1">
    <property type="nucleotide sequence ID" value="NZ_JAGSYD010000006.1"/>
</dbReference>
<keyword evidence="3" id="KW-1185">Reference proteome</keyword>
<reference evidence="3" key="1">
    <citation type="journal article" date="2019" name="Int. J. Syst. Evol. Microbiol.">
        <title>The Global Catalogue of Microorganisms (GCM) 10K type strain sequencing project: providing services to taxonomists for standard genome sequencing and annotation.</title>
        <authorList>
            <consortium name="The Broad Institute Genomics Platform"/>
            <consortium name="The Broad Institute Genome Sequencing Center for Infectious Disease"/>
            <person name="Wu L."/>
            <person name="Ma J."/>
        </authorList>
    </citation>
    <scope>NUCLEOTIDE SEQUENCE [LARGE SCALE GENOMIC DNA]</scope>
    <source>
        <strain evidence="3">CGMCC 1.16026</strain>
    </source>
</reference>
<keyword evidence="1" id="KW-0472">Membrane</keyword>
<organism evidence="2 3">
    <name type="scientific">Granulicella cerasi</name>
    <dbReference type="NCBI Taxonomy" id="741063"/>
    <lineage>
        <taxon>Bacteria</taxon>
        <taxon>Pseudomonadati</taxon>
        <taxon>Acidobacteriota</taxon>
        <taxon>Terriglobia</taxon>
        <taxon>Terriglobales</taxon>
        <taxon>Acidobacteriaceae</taxon>
        <taxon>Granulicella</taxon>
    </lineage>
</organism>
<proteinExistence type="predicted"/>
<feature type="transmembrane region" description="Helical" evidence="1">
    <location>
        <begin position="12"/>
        <end position="29"/>
    </location>
</feature>
<protein>
    <recommendedName>
        <fullName evidence="4">DoxX family membrane protein</fullName>
    </recommendedName>
</protein>
<keyword evidence="1" id="KW-0812">Transmembrane</keyword>
<dbReference type="EMBL" id="JBHSWI010000001">
    <property type="protein sequence ID" value="MFC6644843.1"/>
    <property type="molecule type" value="Genomic_DNA"/>
</dbReference>
<dbReference type="Proteomes" id="UP001596391">
    <property type="component" value="Unassembled WGS sequence"/>
</dbReference>
<comment type="caution">
    <text evidence="2">The sequence shown here is derived from an EMBL/GenBank/DDBJ whole genome shotgun (WGS) entry which is preliminary data.</text>
</comment>
<evidence type="ECO:0000256" key="1">
    <source>
        <dbReference type="SAM" id="Phobius"/>
    </source>
</evidence>
<feature type="transmembrane region" description="Helical" evidence="1">
    <location>
        <begin position="113"/>
        <end position="131"/>
    </location>
</feature>
<sequence length="138" mass="14779">MSRTTTAQDITRIAMGAALAGAGITHLTVAREEFKNQVPPWMPFDTDAVVLASGVGEIALGTALALAPEKLRPLAGCAAAGFFAAIFPGNLAQYTERRNAFGLDTDKKRFGRLFFQPVLIGLALWSAGTIAKKRKRLF</sequence>
<evidence type="ECO:0008006" key="4">
    <source>
        <dbReference type="Google" id="ProtNLM"/>
    </source>
</evidence>
<feature type="transmembrane region" description="Helical" evidence="1">
    <location>
        <begin position="74"/>
        <end position="93"/>
    </location>
</feature>